<evidence type="ECO:0000313" key="2">
    <source>
        <dbReference type="EMBL" id="DAE13103.1"/>
    </source>
</evidence>
<sequence>MDDLRKKEPDKWKDYKLILGNEIYLCNRKSIEEDKEYIFYHFILLAKDAIGHKQIRELSTRAWVDNSFTYVNIRTPTYYEDLFEVVESDRGHIIGSTACLGGRCPKLILDSYRQNPLQPDYTGVKKWLKRLDKCFGHGNFFLELQPSKSEEQIVVNQALVELSTELDIPYIITTD</sequence>
<dbReference type="Pfam" id="PF02811">
    <property type="entry name" value="PHP"/>
    <property type="match status" value="1"/>
</dbReference>
<dbReference type="EMBL" id="BK015564">
    <property type="protein sequence ID" value="DAE13103.1"/>
    <property type="molecule type" value="Genomic_DNA"/>
</dbReference>
<dbReference type="SUPFAM" id="SSF89550">
    <property type="entry name" value="PHP domain-like"/>
    <property type="match status" value="1"/>
</dbReference>
<organism evidence="2">
    <name type="scientific">Siphoviridae sp. ctLqe90</name>
    <dbReference type="NCBI Taxonomy" id="2825456"/>
    <lineage>
        <taxon>Viruses</taxon>
        <taxon>Duplodnaviria</taxon>
        <taxon>Heunggongvirae</taxon>
        <taxon>Uroviricota</taxon>
        <taxon>Caudoviricetes</taxon>
    </lineage>
</organism>
<dbReference type="InterPro" id="IPR004013">
    <property type="entry name" value="PHP_dom"/>
</dbReference>
<dbReference type="PANTHER" id="PTHR32294">
    <property type="entry name" value="DNA POLYMERASE III SUBUNIT ALPHA"/>
    <property type="match status" value="1"/>
</dbReference>
<feature type="domain" description="PHP" evidence="1">
    <location>
        <begin position="15"/>
        <end position="146"/>
    </location>
</feature>
<dbReference type="InterPro" id="IPR004805">
    <property type="entry name" value="DnaE2/DnaE/PolC"/>
</dbReference>
<dbReference type="Gene3D" id="3.20.20.140">
    <property type="entry name" value="Metal-dependent hydrolases"/>
    <property type="match status" value="1"/>
</dbReference>
<reference evidence="2" key="1">
    <citation type="journal article" date="2021" name="Proc. Natl. Acad. Sci. U.S.A.">
        <title>A Catalog of Tens of Thousands of Viruses from Human Metagenomes Reveals Hidden Associations with Chronic Diseases.</title>
        <authorList>
            <person name="Tisza M.J."/>
            <person name="Buck C.B."/>
        </authorList>
    </citation>
    <scope>NUCLEOTIDE SEQUENCE</scope>
    <source>
        <strain evidence="2">CtLqe90</strain>
    </source>
</reference>
<dbReference type="GO" id="GO:0008408">
    <property type="term" value="F:3'-5' exonuclease activity"/>
    <property type="evidence" value="ECO:0007669"/>
    <property type="project" value="InterPro"/>
</dbReference>
<protein>
    <recommendedName>
        <fullName evidence="1">PHP domain-containing protein</fullName>
    </recommendedName>
</protein>
<proteinExistence type="predicted"/>
<dbReference type="PANTHER" id="PTHR32294:SF0">
    <property type="entry name" value="DNA POLYMERASE III SUBUNIT ALPHA"/>
    <property type="match status" value="1"/>
</dbReference>
<dbReference type="InterPro" id="IPR016195">
    <property type="entry name" value="Pol/histidinol_Pase-like"/>
</dbReference>
<accession>A0A8S5Q1A1</accession>
<evidence type="ECO:0000259" key="1">
    <source>
        <dbReference type="Pfam" id="PF02811"/>
    </source>
</evidence>
<dbReference type="GO" id="GO:0006260">
    <property type="term" value="P:DNA replication"/>
    <property type="evidence" value="ECO:0007669"/>
    <property type="project" value="InterPro"/>
</dbReference>
<name>A0A8S5Q1A1_9CAUD</name>